<evidence type="ECO:0000313" key="1">
    <source>
        <dbReference type="EMBL" id="MFD1546514.1"/>
    </source>
</evidence>
<comment type="caution">
    <text evidence="1">The sequence shown here is derived from an EMBL/GenBank/DDBJ whole genome shotgun (WGS) entry which is preliminary data.</text>
</comment>
<reference evidence="2" key="1">
    <citation type="journal article" date="2019" name="Int. J. Syst. Evol. Microbiol.">
        <title>The Global Catalogue of Microorganisms (GCM) 10K type strain sequencing project: providing services to taxonomists for standard genome sequencing and annotation.</title>
        <authorList>
            <consortium name="The Broad Institute Genomics Platform"/>
            <consortium name="The Broad Institute Genome Sequencing Center for Infectious Disease"/>
            <person name="Wu L."/>
            <person name="Ma J."/>
        </authorList>
    </citation>
    <scope>NUCLEOTIDE SEQUENCE [LARGE SCALE GENOMIC DNA]</scope>
    <source>
        <strain evidence="2">CGMCC 1.15399</strain>
    </source>
</reference>
<proteinExistence type="predicted"/>
<accession>A0ABW4GW00</accession>
<keyword evidence="2" id="KW-1185">Reference proteome</keyword>
<evidence type="ECO:0000313" key="2">
    <source>
        <dbReference type="Proteomes" id="UP001597097"/>
    </source>
</evidence>
<name>A0ABW4GW00_9ACTN</name>
<protein>
    <submittedName>
        <fullName evidence="1">Uncharacterized protein</fullName>
    </submittedName>
</protein>
<organism evidence="1 2">
    <name type="scientific">Nonomuraea guangzhouensis</name>
    <dbReference type="NCBI Taxonomy" id="1291555"/>
    <lineage>
        <taxon>Bacteria</taxon>
        <taxon>Bacillati</taxon>
        <taxon>Actinomycetota</taxon>
        <taxon>Actinomycetes</taxon>
        <taxon>Streptosporangiales</taxon>
        <taxon>Streptosporangiaceae</taxon>
        <taxon>Nonomuraea</taxon>
    </lineage>
</organism>
<dbReference type="Proteomes" id="UP001597097">
    <property type="component" value="Unassembled WGS sequence"/>
</dbReference>
<sequence>MIVAAMIRAREVPISIDIVAIDTLPAVDIPAFTCHVDCVPRFDGKICSFHRRSALGLTDFCPACRQCDIVDGVP</sequence>
<dbReference type="RefSeq" id="WP_219527606.1">
    <property type="nucleotide sequence ID" value="NZ_JAHKRM010000002.1"/>
</dbReference>
<gene>
    <name evidence="1" type="ORF">ACFSJ0_56425</name>
</gene>
<dbReference type="EMBL" id="JBHUCM010000067">
    <property type="protein sequence ID" value="MFD1546514.1"/>
    <property type="molecule type" value="Genomic_DNA"/>
</dbReference>